<evidence type="ECO:0000313" key="1">
    <source>
        <dbReference type="EMBL" id="SBV92969.1"/>
    </source>
</evidence>
<dbReference type="AlphaFoldDB" id="A0A212J0K0"/>
<protein>
    <submittedName>
        <fullName evidence="1">Uncharacterized protein</fullName>
    </submittedName>
</protein>
<dbReference type="EMBL" id="FLUM01000001">
    <property type="protein sequence ID" value="SBV92969.1"/>
    <property type="molecule type" value="Genomic_DNA"/>
</dbReference>
<name>A0A212J0K0_9BACT</name>
<proteinExistence type="predicted"/>
<organism evidence="1">
    <name type="scientific">uncultured Dysgonomonas sp</name>
    <dbReference type="NCBI Taxonomy" id="206096"/>
    <lineage>
        <taxon>Bacteria</taxon>
        <taxon>Pseudomonadati</taxon>
        <taxon>Bacteroidota</taxon>
        <taxon>Bacteroidia</taxon>
        <taxon>Bacteroidales</taxon>
        <taxon>Dysgonomonadaceae</taxon>
        <taxon>Dysgonomonas</taxon>
        <taxon>environmental samples</taxon>
    </lineage>
</organism>
<reference evidence="1" key="1">
    <citation type="submission" date="2016-04" db="EMBL/GenBank/DDBJ databases">
        <authorList>
            <person name="Evans L.H."/>
            <person name="Alamgir A."/>
            <person name="Owens N."/>
            <person name="Weber N.D."/>
            <person name="Virtaneva K."/>
            <person name="Barbian K."/>
            <person name="Babar A."/>
            <person name="Rosenke K."/>
        </authorList>
    </citation>
    <scope>NUCLEOTIDE SEQUENCE</scope>
    <source>
        <strain evidence="1">86-1</strain>
    </source>
</reference>
<sequence length="53" mass="6347">MEIQSCKVCKVLTIYGEYKKITTLWKNTPIYNFSLLSKSKNIRKRNYRLLCNT</sequence>
<gene>
    <name evidence="1" type="ORF">KL86DYS1_10746</name>
</gene>
<accession>A0A212J0K0</accession>